<protein>
    <submittedName>
        <fullName evidence="2">EAL domain-containing protein</fullName>
    </submittedName>
</protein>
<dbReference type="SUPFAM" id="SSF141868">
    <property type="entry name" value="EAL domain-like"/>
    <property type="match status" value="1"/>
</dbReference>
<dbReference type="InterPro" id="IPR050706">
    <property type="entry name" value="Cyclic-di-GMP_PDE-like"/>
</dbReference>
<dbReference type="RefSeq" id="WP_366191260.1">
    <property type="nucleotide sequence ID" value="NZ_JBFBVU010000002.1"/>
</dbReference>
<comment type="caution">
    <text evidence="2">The sequence shown here is derived from an EMBL/GenBank/DDBJ whole genome shotgun (WGS) entry which is preliminary data.</text>
</comment>
<dbReference type="PANTHER" id="PTHR33121:SF79">
    <property type="entry name" value="CYCLIC DI-GMP PHOSPHODIESTERASE PDED-RELATED"/>
    <property type="match status" value="1"/>
</dbReference>
<dbReference type="SMART" id="SM00052">
    <property type="entry name" value="EAL"/>
    <property type="match status" value="1"/>
</dbReference>
<evidence type="ECO:0000313" key="3">
    <source>
        <dbReference type="Proteomes" id="UP001553161"/>
    </source>
</evidence>
<dbReference type="Gene3D" id="3.20.20.450">
    <property type="entry name" value="EAL domain"/>
    <property type="match status" value="1"/>
</dbReference>
<sequence>MFQTQCAPPPRPHPSLIEAEVSAALEDNRITLAFQPVVQGADPSRVAFHEGLLRLRRPHGGLVAAGAFMPAVENRPLGFRLDVRALQLGLAELGRRPTLRLAVNAAPRSLRDPQWWHTLTTGLAAAPDLAERLIVEVTECSRLTTPDMPAIFERLHALGLSLALDDFGAGSTCFSTLRALRFDILKIDGQYSRNVDHDRDNQVLFDALLGLARHFDLLTVAESVESHAQAAYLASRGVDCLQGYAFGRPGPKPCWPSAHSAPCSLGTPMAR</sequence>
<dbReference type="CDD" id="cd01948">
    <property type="entry name" value="EAL"/>
    <property type="match status" value="1"/>
</dbReference>
<organism evidence="2 3">
    <name type="scientific">Meridianimarinicoccus marinus</name>
    <dbReference type="NCBI Taxonomy" id="3231483"/>
    <lineage>
        <taxon>Bacteria</taxon>
        <taxon>Pseudomonadati</taxon>
        <taxon>Pseudomonadota</taxon>
        <taxon>Alphaproteobacteria</taxon>
        <taxon>Rhodobacterales</taxon>
        <taxon>Paracoccaceae</taxon>
        <taxon>Meridianimarinicoccus</taxon>
    </lineage>
</organism>
<dbReference type="EMBL" id="JBFBVU010000002">
    <property type="protein sequence ID" value="MEV8465653.1"/>
    <property type="molecule type" value="Genomic_DNA"/>
</dbReference>
<evidence type="ECO:0000259" key="1">
    <source>
        <dbReference type="PROSITE" id="PS50883"/>
    </source>
</evidence>
<dbReference type="PROSITE" id="PS50883">
    <property type="entry name" value="EAL"/>
    <property type="match status" value="1"/>
</dbReference>
<keyword evidence="3" id="KW-1185">Reference proteome</keyword>
<dbReference type="Pfam" id="PF00563">
    <property type="entry name" value="EAL"/>
    <property type="match status" value="1"/>
</dbReference>
<proteinExistence type="predicted"/>
<dbReference type="PANTHER" id="PTHR33121">
    <property type="entry name" value="CYCLIC DI-GMP PHOSPHODIESTERASE PDEF"/>
    <property type="match status" value="1"/>
</dbReference>
<dbReference type="Proteomes" id="UP001553161">
    <property type="component" value="Unassembled WGS sequence"/>
</dbReference>
<accession>A0ABV3L2C1</accession>
<feature type="domain" description="EAL" evidence="1">
    <location>
        <begin position="14"/>
        <end position="263"/>
    </location>
</feature>
<dbReference type="InterPro" id="IPR035919">
    <property type="entry name" value="EAL_sf"/>
</dbReference>
<gene>
    <name evidence="2" type="ORF">AB0T83_02515</name>
</gene>
<evidence type="ECO:0000313" key="2">
    <source>
        <dbReference type="EMBL" id="MEV8465653.1"/>
    </source>
</evidence>
<reference evidence="2 3" key="1">
    <citation type="submission" date="2024-07" db="EMBL/GenBank/DDBJ databases">
        <authorList>
            <person name="Kang M."/>
        </authorList>
    </citation>
    <scope>NUCLEOTIDE SEQUENCE [LARGE SCALE GENOMIC DNA]</scope>
    <source>
        <strain evidence="2 3">DFM31</strain>
    </source>
</reference>
<name>A0ABV3L2C1_9RHOB</name>
<dbReference type="InterPro" id="IPR001633">
    <property type="entry name" value="EAL_dom"/>
</dbReference>